<evidence type="ECO:0000256" key="6">
    <source>
        <dbReference type="PROSITE-ProRule" id="PRU10141"/>
    </source>
</evidence>
<dbReference type="PROSITE" id="PS50011">
    <property type="entry name" value="PROTEIN_KINASE_DOM"/>
    <property type="match status" value="1"/>
</dbReference>
<dbReference type="GO" id="GO:0005524">
    <property type="term" value="F:ATP binding"/>
    <property type="evidence" value="ECO:0007669"/>
    <property type="project" value="UniProtKB-UniRule"/>
</dbReference>
<dbReference type="Pfam" id="PF00069">
    <property type="entry name" value="Pkinase"/>
    <property type="match status" value="1"/>
</dbReference>
<dbReference type="GO" id="GO:0004674">
    <property type="term" value="F:protein serine/threonine kinase activity"/>
    <property type="evidence" value="ECO:0007669"/>
    <property type="project" value="UniProtKB-KW"/>
</dbReference>
<dbReference type="FunFam" id="3.30.200.20:FF:000315">
    <property type="entry name" value="Calcium-dependent protein kinase 3"/>
    <property type="match status" value="1"/>
</dbReference>
<feature type="binding site" evidence="6">
    <location>
        <position position="53"/>
    </location>
    <ligand>
        <name>ATP</name>
        <dbReference type="ChEBI" id="CHEBI:30616"/>
    </ligand>
</feature>
<dbReference type="PANTHER" id="PTHR24347">
    <property type="entry name" value="SERINE/THREONINE-PROTEIN KINASE"/>
    <property type="match status" value="1"/>
</dbReference>
<evidence type="ECO:0000256" key="4">
    <source>
        <dbReference type="ARBA" id="ARBA00022777"/>
    </source>
</evidence>
<dbReference type="Gene3D" id="3.30.200.20">
    <property type="entry name" value="Phosphorylase Kinase, domain 1"/>
    <property type="match status" value="1"/>
</dbReference>
<dbReference type="AlphaFoldDB" id="A0A914V2D7"/>
<sequence length="101" mass="11932">MPFFNKKDKTKDGDRKVSVKDRFEFKDVLGTGAFSKVFLAEYKTDERNLVAIKCIDKKALKGKEESLENEIKVLRKLRHPNIVQLYETYEEKHHVYLVIEL</sequence>
<dbReference type="InterPro" id="IPR011009">
    <property type="entry name" value="Kinase-like_dom_sf"/>
</dbReference>
<protein>
    <submittedName>
        <fullName evidence="9">Protein kinase domain-containing protein</fullName>
    </submittedName>
</protein>
<evidence type="ECO:0000313" key="8">
    <source>
        <dbReference type="Proteomes" id="UP000887566"/>
    </source>
</evidence>
<accession>A0A914V2D7</accession>
<keyword evidence="2" id="KW-0808">Transferase</keyword>
<evidence type="ECO:0000259" key="7">
    <source>
        <dbReference type="PROSITE" id="PS50011"/>
    </source>
</evidence>
<name>A0A914V2D7_9BILA</name>
<keyword evidence="3 6" id="KW-0547">Nucleotide-binding</keyword>
<keyword evidence="1" id="KW-0723">Serine/threonine-protein kinase</keyword>
<reference evidence="9" key="1">
    <citation type="submission" date="2022-11" db="UniProtKB">
        <authorList>
            <consortium name="WormBaseParasite"/>
        </authorList>
    </citation>
    <scope>IDENTIFICATION</scope>
</reference>
<organism evidence="8 9">
    <name type="scientific">Plectus sambesii</name>
    <dbReference type="NCBI Taxonomy" id="2011161"/>
    <lineage>
        <taxon>Eukaryota</taxon>
        <taxon>Metazoa</taxon>
        <taxon>Ecdysozoa</taxon>
        <taxon>Nematoda</taxon>
        <taxon>Chromadorea</taxon>
        <taxon>Plectida</taxon>
        <taxon>Plectina</taxon>
        <taxon>Plectoidea</taxon>
        <taxon>Plectidae</taxon>
        <taxon>Plectus</taxon>
    </lineage>
</organism>
<dbReference type="WBParaSite" id="PSAMB.scaffold1403size31945.g12986.t1">
    <property type="protein sequence ID" value="PSAMB.scaffold1403size31945.g12986.t1"/>
    <property type="gene ID" value="PSAMB.scaffold1403size31945.g12986"/>
</dbReference>
<dbReference type="InterPro" id="IPR017441">
    <property type="entry name" value="Protein_kinase_ATP_BS"/>
</dbReference>
<evidence type="ECO:0000313" key="9">
    <source>
        <dbReference type="WBParaSite" id="PSAMB.scaffold1403size31945.g12986.t1"/>
    </source>
</evidence>
<keyword evidence="5 6" id="KW-0067">ATP-binding</keyword>
<proteinExistence type="predicted"/>
<evidence type="ECO:0000256" key="2">
    <source>
        <dbReference type="ARBA" id="ARBA00022679"/>
    </source>
</evidence>
<dbReference type="SUPFAM" id="SSF56112">
    <property type="entry name" value="Protein kinase-like (PK-like)"/>
    <property type="match status" value="1"/>
</dbReference>
<evidence type="ECO:0000256" key="1">
    <source>
        <dbReference type="ARBA" id="ARBA00022527"/>
    </source>
</evidence>
<feature type="domain" description="Protein kinase" evidence="7">
    <location>
        <begin position="23"/>
        <end position="101"/>
    </location>
</feature>
<dbReference type="PROSITE" id="PS00107">
    <property type="entry name" value="PROTEIN_KINASE_ATP"/>
    <property type="match status" value="1"/>
</dbReference>
<dbReference type="InterPro" id="IPR000719">
    <property type="entry name" value="Prot_kinase_dom"/>
</dbReference>
<evidence type="ECO:0000256" key="5">
    <source>
        <dbReference type="ARBA" id="ARBA00022840"/>
    </source>
</evidence>
<keyword evidence="4" id="KW-0418">Kinase</keyword>
<keyword evidence="8" id="KW-1185">Reference proteome</keyword>
<dbReference type="Proteomes" id="UP000887566">
    <property type="component" value="Unplaced"/>
</dbReference>
<evidence type="ECO:0000256" key="3">
    <source>
        <dbReference type="ARBA" id="ARBA00022741"/>
    </source>
</evidence>